<dbReference type="Gene3D" id="3.20.20.70">
    <property type="entry name" value="Aldolase class I"/>
    <property type="match status" value="1"/>
</dbReference>
<dbReference type="PANTHER" id="PTHR20857:SF15">
    <property type="entry name" value="THIAMINE-PHOSPHATE SYNTHASE"/>
    <property type="match status" value="1"/>
</dbReference>
<evidence type="ECO:0000256" key="2">
    <source>
        <dbReference type="ARBA" id="ARBA00022977"/>
    </source>
</evidence>
<dbReference type="InterPro" id="IPR036206">
    <property type="entry name" value="ThiamineP_synth_sf"/>
</dbReference>
<feature type="domain" description="Thiamine phosphate synthase/TenI" evidence="3">
    <location>
        <begin position="4"/>
        <end position="175"/>
    </location>
</feature>
<dbReference type="GO" id="GO:0009228">
    <property type="term" value="P:thiamine biosynthetic process"/>
    <property type="evidence" value="ECO:0007669"/>
    <property type="project" value="UniProtKB-KW"/>
</dbReference>
<dbReference type="OrthoDB" id="194683at2"/>
<comment type="caution">
    <text evidence="4">The sequence shown here is derived from an EMBL/GenBank/DDBJ whole genome shotgun (WGS) entry which is preliminary data.</text>
</comment>
<sequence length="198" mass="22530">MVIVISPEVDISTETNTLNQLFEAGLACYHLRKPNKSFEEHIAYLNEIHPKFHNRIVVHLFHELASEFNLKGLHFQEQKRKTLLRNKTASYFDNLKVNGFTISSSFHSPEDISNCNIDFDYHFLSPVFTSISKKEYTGRKFDVNSIDKTVIGLGGISAENIAKMKALGYNGLGVLGGVWNTDNPVESFKKIKDRFEQS</sequence>
<dbReference type="GO" id="GO:0004789">
    <property type="term" value="F:thiamine-phosphate diphosphorylase activity"/>
    <property type="evidence" value="ECO:0007669"/>
    <property type="project" value="TreeGrafter"/>
</dbReference>
<dbReference type="Pfam" id="PF02581">
    <property type="entry name" value="TMP-TENI"/>
    <property type="match status" value="1"/>
</dbReference>
<dbReference type="InterPro" id="IPR013785">
    <property type="entry name" value="Aldolase_TIM"/>
</dbReference>
<evidence type="ECO:0000313" key="5">
    <source>
        <dbReference type="Proteomes" id="UP000252249"/>
    </source>
</evidence>
<dbReference type="PANTHER" id="PTHR20857">
    <property type="entry name" value="THIAMINE-PHOSPHATE PYROPHOSPHORYLASE"/>
    <property type="match status" value="1"/>
</dbReference>
<proteinExistence type="predicted"/>
<evidence type="ECO:0000313" key="4">
    <source>
        <dbReference type="EMBL" id="RCU56611.1"/>
    </source>
</evidence>
<evidence type="ECO:0000259" key="3">
    <source>
        <dbReference type="Pfam" id="PF02581"/>
    </source>
</evidence>
<keyword evidence="2" id="KW-0784">Thiamine biosynthesis</keyword>
<reference evidence="4 5" key="1">
    <citation type="submission" date="2018-07" db="EMBL/GenBank/DDBJ databases">
        <title>Oceanihabitans testaceum sp. nov., isolated from marine sediment.</title>
        <authorList>
            <person name="Li C.-M."/>
        </authorList>
    </citation>
    <scope>NUCLEOTIDE SEQUENCE [LARGE SCALE GENOMIC DNA]</scope>
    <source>
        <strain evidence="4 5">S9-10</strain>
    </source>
</reference>
<dbReference type="AlphaFoldDB" id="A0A368P5N7"/>
<keyword evidence="5" id="KW-1185">Reference proteome</keyword>
<dbReference type="Proteomes" id="UP000252249">
    <property type="component" value="Unassembled WGS sequence"/>
</dbReference>
<name>A0A368P5N7_9FLAO</name>
<gene>
    <name evidence="4" type="ORF">DU428_12010</name>
</gene>
<dbReference type="CDD" id="cd00564">
    <property type="entry name" value="TMP_TenI"/>
    <property type="match status" value="1"/>
</dbReference>
<evidence type="ECO:0000256" key="1">
    <source>
        <dbReference type="ARBA" id="ARBA00004948"/>
    </source>
</evidence>
<organism evidence="4 5">
    <name type="scientific">Oceanihabitans sediminis</name>
    <dbReference type="NCBI Taxonomy" id="1812012"/>
    <lineage>
        <taxon>Bacteria</taxon>
        <taxon>Pseudomonadati</taxon>
        <taxon>Bacteroidota</taxon>
        <taxon>Flavobacteriia</taxon>
        <taxon>Flavobacteriales</taxon>
        <taxon>Flavobacteriaceae</taxon>
        <taxon>Oceanihabitans</taxon>
    </lineage>
</organism>
<accession>A0A368P5N7</accession>
<dbReference type="SUPFAM" id="SSF51391">
    <property type="entry name" value="Thiamin phosphate synthase"/>
    <property type="match status" value="1"/>
</dbReference>
<dbReference type="InterPro" id="IPR022998">
    <property type="entry name" value="ThiamineP_synth_TenI"/>
</dbReference>
<dbReference type="RefSeq" id="WP_113966591.1">
    <property type="nucleotide sequence ID" value="NZ_QNRP01000007.1"/>
</dbReference>
<dbReference type="EMBL" id="QPIG01000005">
    <property type="protein sequence ID" value="RCU56611.1"/>
    <property type="molecule type" value="Genomic_DNA"/>
</dbReference>
<comment type="pathway">
    <text evidence="1">Cofactor biosynthesis; thiamine diphosphate biosynthesis.</text>
</comment>
<dbReference type="GO" id="GO:0005737">
    <property type="term" value="C:cytoplasm"/>
    <property type="evidence" value="ECO:0007669"/>
    <property type="project" value="TreeGrafter"/>
</dbReference>
<protein>
    <submittedName>
        <fullName evidence="4">Thiamine phosphate synthase</fullName>
    </submittedName>
</protein>